<dbReference type="InParanoid" id="A0A067M696"/>
<dbReference type="AlphaFoldDB" id="A0A067M696"/>
<evidence type="ECO:0000256" key="1">
    <source>
        <dbReference type="SAM" id="MobiDB-lite"/>
    </source>
</evidence>
<organism evidence="2 3">
    <name type="scientific">Botryobasidium botryosum (strain FD-172 SS1)</name>
    <dbReference type="NCBI Taxonomy" id="930990"/>
    <lineage>
        <taxon>Eukaryota</taxon>
        <taxon>Fungi</taxon>
        <taxon>Dikarya</taxon>
        <taxon>Basidiomycota</taxon>
        <taxon>Agaricomycotina</taxon>
        <taxon>Agaricomycetes</taxon>
        <taxon>Cantharellales</taxon>
        <taxon>Botryobasidiaceae</taxon>
        <taxon>Botryobasidium</taxon>
    </lineage>
</organism>
<dbReference type="HOGENOM" id="CLU_1038244_0_0_1"/>
<reference evidence="3" key="1">
    <citation type="journal article" date="2014" name="Proc. Natl. Acad. Sci. U.S.A.">
        <title>Extensive sampling of basidiomycete genomes demonstrates inadequacy of the white-rot/brown-rot paradigm for wood decay fungi.</title>
        <authorList>
            <person name="Riley R."/>
            <person name="Salamov A.A."/>
            <person name="Brown D.W."/>
            <person name="Nagy L.G."/>
            <person name="Floudas D."/>
            <person name="Held B.W."/>
            <person name="Levasseur A."/>
            <person name="Lombard V."/>
            <person name="Morin E."/>
            <person name="Otillar R."/>
            <person name="Lindquist E.A."/>
            <person name="Sun H."/>
            <person name="LaButti K.M."/>
            <person name="Schmutz J."/>
            <person name="Jabbour D."/>
            <person name="Luo H."/>
            <person name="Baker S.E."/>
            <person name="Pisabarro A.G."/>
            <person name="Walton J.D."/>
            <person name="Blanchette R.A."/>
            <person name="Henrissat B."/>
            <person name="Martin F."/>
            <person name="Cullen D."/>
            <person name="Hibbett D.S."/>
            <person name="Grigoriev I.V."/>
        </authorList>
    </citation>
    <scope>NUCLEOTIDE SEQUENCE [LARGE SCALE GENOMIC DNA]</scope>
    <source>
        <strain evidence="3">FD-172 SS1</strain>
    </source>
</reference>
<feature type="region of interest" description="Disordered" evidence="1">
    <location>
        <begin position="203"/>
        <end position="268"/>
    </location>
</feature>
<keyword evidence="3" id="KW-1185">Reference proteome</keyword>
<accession>A0A067M696</accession>
<dbReference type="EMBL" id="KL198115">
    <property type="protein sequence ID" value="KDQ07116.1"/>
    <property type="molecule type" value="Genomic_DNA"/>
</dbReference>
<feature type="compositionally biased region" description="Polar residues" evidence="1">
    <location>
        <begin position="259"/>
        <end position="268"/>
    </location>
</feature>
<proteinExistence type="predicted"/>
<gene>
    <name evidence="2" type="ORF">BOTBODRAFT_181006</name>
</gene>
<feature type="compositionally biased region" description="Polar residues" evidence="1">
    <location>
        <begin position="230"/>
        <end position="240"/>
    </location>
</feature>
<protein>
    <recommendedName>
        <fullName evidence="4">Endonuclease/exonuclease/phosphatase domain-containing protein</fullName>
    </recommendedName>
</protein>
<evidence type="ECO:0008006" key="4">
    <source>
        <dbReference type="Google" id="ProtNLM"/>
    </source>
</evidence>
<dbReference type="Proteomes" id="UP000027195">
    <property type="component" value="Unassembled WGS sequence"/>
</dbReference>
<evidence type="ECO:0000313" key="2">
    <source>
        <dbReference type="EMBL" id="KDQ07116.1"/>
    </source>
</evidence>
<name>A0A067M696_BOTB1</name>
<evidence type="ECO:0000313" key="3">
    <source>
        <dbReference type="Proteomes" id="UP000027195"/>
    </source>
</evidence>
<sequence length="268" mass="29117">MSPSGQGLRDSMFNTAHLLVGQANVAHSQDAAISLLSTSPHFHVIFIQEPPWYSTTSGVTIATRPGTSGLLRAMPHYFGTPDLHPQAWRTPSSLGLVPAVFGLSARTLPRYSSQSLSPPVTSCHFLFDSIHFLCLHSLLHTPIRYLLYIYVLPPLESSRVSISSIPSNLVVVQRLLLLREISGPLLATLLLLDSCMVNTRNQHYSTPPHLAQMPTQSSSLPTPTPEQEAENFSTPTTSQTALPPPPSGSSLALSPIEELSSQLSQLRI</sequence>